<evidence type="ECO:0000256" key="1">
    <source>
        <dbReference type="ARBA" id="ARBA00004240"/>
    </source>
</evidence>
<feature type="domain" description="Sec16 Sec23-binding" evidence="8">
    <location>
        <begin position="1193"/>
        <end position="1439"/>
    </location>
</feature>
<dbReference type="Pfam" id="PF12931">
    <property type="entry name" value="TPR_Sec16"/>
    <property type="match status" value="1"/>
</dbReference>
<feature type="region of interest" description="Disordered" evidence="7">
    <location>
        <begin position="1576"/>
        <end position="1611"/>
    </location>
</feature>
<evidence type="ECO:0000256" key="7">
    <source>
        <dbReference type="SAM" id="MobiDB-lite"/>
    </source>
</evidence>
<feature type="compositionally biased region" description="Polar residues" evidence="7">
    <location>
        <begin position="51"/>
        <end position="62"/>
    </location>
</feature>
<evidence type="ECO:0000256" key="3">
    <source>
        <dbReference type="ARBA" id="ARBA00022448"/>
    </source>
</evidence>
<protein>
    <recommendedName>
        <fullName evidence="6">Protein transport protein sec16</fullName>
    </recommendedName>
</protein>
<feature type="region of interest" description="Disordered" evidence="7">
    <location>
        <begin position="940"/>
        <end position="986"/>
    </location>
</feature>
<evidence type="ECO:0000256" key="4">
    <source>
        <dbReference type="ARBA" id="ARBA00022824"/>
    </source>
</evidence>
<organism evidence="10 11">
    <name type="scientific">Clavelina lepadiformis</name>
    <name type="common">Light-bulb sea squirt</name>
    <name type="synonym">Ascidia lepadiformis</name>
    <dbReference type="NCBI Taxonomy" id="159417"/>
    <lineage>
        <taxon>Eukaryota</taxon>
        <taxon>Metazoa</taxon>
        <taxon>Chordata</taxon>
        <taxon>Tunicata</taxon>
        <taxon>Ascidiacea</taxon>
        <taxon>Aplousobranchia</taxon>
        <taxon>Clavelinidae</taxon>
        <taxon>Clavelina</taxon>
    </lineage>
</organism>
<feature type="compositionally biased region" description="Basic and acidic residues" evidence="7">
    <location>
        <begin position="1"/>
        <end position="11"/>
    </location>
</feature>
<keyword evidence="3 6" id="KW-0813">Transport</keyword>
<feature type="compositionally biased region" description="Low complexity" evidence="7">
    <location>
        <begin position="530"/>
        <end position="542"/>
    </location>
</feature>
<keyword evidence="6" id="KW-0653">Protein transport</keyword>
<feature type="compositionally biased region" description="Polar residues" evidence="7">
    <location>
        <begin position="546"/>
        <end position="555"/>
    </location>
</feature>
<accession>A0ABP0F3H2</accession>
<feature type="compositionally biased region" description="Polar residues" evidence="7">
    <location>
        <begin position="1470"/>
        <end position="1484"/>
    </location>
</feature>
<feature type="compositionally biased region" description="Polar residues" evidence="7">
    <location>
        <begin position="1954"/>
        <end position="1963"/>
    </location>
</feature>
<reference evidence="10 11" key="1">
    <citation type="submission" date="2024-02" db="EMBL/GenBank/DDBJ databases">
        <authorList>
            <person name="Daric V."/>
            <person name="Darras S."/>
        </authorList>
    </citation>
    <scope>NUCLEOTIDE SEQUENCE [LARGE SCALE GENOMIC DNA]</scope>
</reference>
<feature type="compositionally biased region" description="Polar residues" evidence="7">
    <location>
        <begin position="582"/>
        <end position="608"/>
    </location>
</feature>
<feature type="region of interest" description="Disordered" evidence="7">
    <location>
        <begin position="336"/>
        <end position="359"/>
    </location>
</feature>
<feature type="region of interest" description="Disordered" evidence="7">
    <location>
        <begin position="418"/>
        <end position="463"/>
    </location>
</feature>
<feature type="compositionally biased region" description="Basic residues" evidence="7">
    <location>
        <begin position="1642"/>
        <end position="1658"/>
    </location>
</feature>
<feature type="compositionally biased region" description="Low complexity" evidence="7">
    <location>
        <begin position="1858"/>
        <end position="1948"/>
    </location>
</feature>
<feature type="compositionally biased region" description="Low complexity" evidence="7">
    <location>
        <begin position="420"/>
        <end position="438"/>
    </location>
</feature>
<feature type="compositionally biased region" description="Low complexity" evidence="7">
    <location>
        <begin position="336"/>
        <end position="346"/>
    </location>
</feature>
<keyword evidence="4 6" id="KW-0256">Endoplasmic reticulum</keyword>
<feature type="compositionally biased region" description="Basic and acidic residues" evidence="7">
    <location>
        <begin position="611"/>
        <end position="641"/>
    </location>
</feature>
<dbReference type="Gene3D" id="1.25.40.1030">
    <property type="match status" value="1"/>
</dbReference>
<dbReference type="PANTHER" id="PTHR13402:SF6">
    <property type="entry name" value="SECRETORY 16, ISOFORM I"/>
    <property type="match status" value="1"/>
</dbReference>
<dbReference type="PANTHER" id="PTHR13402">
    <property type="entry name" value="RGPR-RELATED"/>
    <property type="match status" value="1"/>
</dbReference>
<evidence type="ECO:0000256" key="2">
    <source>
        <dbReference type="ARBA" id="ARBA00005927"/>
    </source>
</evidence>
<evidence type="ECO:0000313" key="11">
    <source>
        <dbReference type="Proteomes" id="UP001642483"/>
    </source>
</evidence>
<comment type="similarity">
    <text evidence="2 6">Belongs to the SEC16 family.</text>
</comment>
<gene>
    <name evidence="10" type="ORF">CVLEPA_LOCUS3979</name>
</gene>
<feature type="compositionally biased region" description="Polar residues" evidence="7">
    <location>
        <begin position="446"/>
        <end position="458"/>
    </location>
</feature>
<dbReference type="InterPro" id="IPR024298">
    <property type="entry name" value="Sec16_Sec23-bd"/>
</dbReference>
<evidence type="ECO:0000259" key="8">
    <source>
        <dbReference type="Pfam" id="PF12931"/>
    </source>
</evidence>
<evidence type="ECO:0000313" key="10">
    <source>
        <dbReference type="EMBL" id="CAK8674264.1"/>
    </source>
</evidence>
<dbReference type="Pfam" id="PF12932">
    <property type="entry name" value="Sec16"/>
    <property type="match status" value="1"/>
</dbReference>
<feature type="region of interest" description="Disordered" evidence="7">
    <location>
        <begin position="1624"/>
        <end position="1983"/>
    </location>
</feature>
<keyword evidence="6" id="KW-0472">Membrane</keyword>
<feature type="region of interest" description="Disordered" evidence="7">
    <location>
        <begin position="1470"/>
        <end position="1519"/>
    </location>
</feature>
<feature type="compositionally biased region" description="Basic and acidic residues" evidence="7">
    <location>
        <begin position="776"/>
        <end position="790"/>
    </location>
</feature>
<feature type="region of interest" description="Disordered" evidence="7">
    <location>
        <begin position="514"/>
        <end position="834"/>
    </location>
</feature>
<feature type="compositionally biased region" description="Basic and acidic residues" evidence="7">
    <location>
        <begin position="1706"/>
        <end position="1735"/>
    </location>
</feature>
<evidence type="ECO:0000256" key="5">
    <source>
        <dbReference type="ARBA" id="ARBA00022892"/>
    </source>
</evidence>
<feature type="compositionally biased region" description="Polar residues" evidence="7">
    <location>
        <begin position="720"/>
        <end position="733"/>
    </location>
</feature>
<dbReference type="CDD" id="cd09233">
    <property type="entry name" value="ACE1-Sec16-like"/>
    <property type="match status" value="1"/>
</dbReference>
<keyword evidence="5 6" id="KW-0931">ER-Golgi transport</keyword>
<evidence type="ECO:0000259" key="9">
    <source>
        <dbReference type="Pfam" id="PF12932"/>
    </source>
</evidence>
<dbReference type="InterPro" id="IPR024340">
    <property type="entry name" value="Sec16_CCD"/>
</dbReference>
<proteinExistence type="inferred from homology"/>
<feature type="region of interest" description="Disordered" evidence="7">
    <location>
        <begin position="112"/>
        <end position="137"/>
    </location>
</feature>
<feature type="compositionally biased region" description="Pro residues" evidence="7">
    <location>
        <begin position="660"/>
        <end position="674"/>
    </location>
</feature>
<feature type="compositionally biased region" description="Low complexity" evidence="7">
    <location>
        <begin position="1747"/>
        <end position="1761"/>
    </location>
</feature>
<feature type="region of interest" description="Disordered" evidence="7">
    <location>
        <begin position="1"/>
        <end position="78"/>
    </location>
</feature>
<comment type="caution">
    <text evidence="10">The sequence shown here is derived from an EMBL/GenBank/DDBJ whole genome shotgun (WGS) entry which is preliminary data.</text>
</comment>
<evidence type="ECO:0000256" key="6">
    <source>
        <dbReference type="RuleBase" id="RU364101"/>
    </source>
</evidence>
<dbReference type="EMBL" id="CAWYQH010000013">
    <property type="protein sequence ID" value="CAK8674264.1"/>
    <property type="molecule type" value="Genomic_DNA"/>
</dbReference>
<sequence>MMSADDGKEPYFDGPHLSPTGSRSPSTGLYDKSFPHRQQSFEPYVVASRPQPLQNFAAGSSSDEVDPRYGHQPPPALELHQINGLQPASGSSNLEGGDVATMFEGGHHPIMHPPAHQATVNHEQPSSPPHHAPATVNHYPSLLVPRQHESRFVGVASMLENNEAAGCSQHFGSYMNIANSVDPHQPCTTNSTLQVGDVGLPSGFSEEEAFNPPVEFCVDPIHPTQDLHQGFQAFAERRDYDDILHSQGTWSPTTYATTSSDYITQNSSVQGGDLPPAIPTADGYFSGDQVASSSPDVDGNLLNEEIEELNFADKSEPNQVESAQAQVATNEVSLSPPLDVDLPLDVQPHDLLDTPTAGMQSNIDRSEEVGQQAYTSSLHPYSVPADQSDTSSKVMSESLSSLSSVFASDPVTAAHSKCVPSSHALPSSLPSTSSIPASAEKDISTKSHPATQEPTAPTSGHPVDVLSTSTFPSINDQANDGTRAFFVAGPPPANPVVSLAPSRGLASNTKEIVGTATDPEVTQSSYVSVEPQPGGAEEPPAAHLSLTGSSRLVPTNFPPSSQPLHSQMFVGNRSTSEDGPITSHQNHSDMTSSSQTGYSDMHATSSNSQHRHSDRDEVKEDKPHQERDIATLSQREQEQKSFVKPSPHNPDITPIISSLPPGPLQAINPPPSGPPFALTHSEPHPHNPVPRQTQPSVVSHGPPIKNVVAPRTHLIVGPESNPNPTISTQATSEHSGHPPPRITHEQDTKISAYPSRGISYRGNSPTQQHDSSNYAQRHEHEQQWEDRRTDNIAPPRPSSRSSAAGSESHHPSYNMGTESYNRSYHDHTSAHGGHYQHQMRRSYWSDQQPYNQRHGNRWAGDQWSSYDPYYRDQPSSYRGDGYGRHYGYNNPEYYDYYRRSYYDRGYYSRGEVGYGAEYRGQPAHYGPSQYEQVHQNYPSQGQAYTGASSRHYEEEDNRSVYSDRSYHERYDPNYNRSYRPDGSRYVEDPSLSHSYYSGYPEEDSWHQLPAPQVQSRQTPRKFTAVHPVARFGAGGHLILVLPQRLVESRSSAVEIHSVETLLHKCPEAEALRLFPGPLSRDETHKNDVARFIAARSRSSSLNTELIDRLSTALVWDFLGLLVRQNGSVMGTDIAELLMQGHSGDFALLASPNDALTQENKTISPSAANNTVNESTVSPDEATLVNTSPSTRFRELLLYGRKKDALEWAMKSDLWGHALLLASKMDARTHATVMLRFANSLPINDPLQTLYQLMSGRQPASTTCVAEEGWGDWRPHLAMILSNETSNISLHTRVAMTMGDTLMTQGLIDAAHFCYLMTSTPLGYYTRKSSKIVLLGSSHLRSFNDFASSDAIERTETYEYAISLSASTQQQRPGSLSLPSLQLYKFLYACRLRDYGMTAKAFHYCENISKLIIQTPHAYSVTLVSQLSNMVESLRYHDSRAKAGTLHDSDLHWIEALHNICGRMQGGSIAPNTASFTHSSAPSMTSSDHSDPHDESDDDGDSVEQEPHNEPHFHHQQPSQCEVVGPITSQQAPGIFPPDVTLHPPASVNHVNFYDPNHFQSEPSHNMMPQHSQVNEALSQASMPTLPAPREHQPQTTDNLHPMQPPLSDEQHNQRNVDFYGQLSSVPQVLQTRERTVSQTSHGSRRSRRSRKSSGRRSRTTSENSRRSRSASDESEKPQKKQEKPAKRWSLISWLRGSEKPQTNRMHLPDDSNKQITWDPDRKRWVDVDGTEEKETPLAPPPVLNPTDPAAPSASGDGSSPPTMTSNRFSLKNLNSRTMYKDAFGGVKTSTPKHTPPPSVFPAPVQGNPAMFTPEVTPESSVTPPDLARSLVPGEVAAPGNPQPTQSLQPNPPMMANSTHPQPAQHVPQQQAPYQQQPFQPPIQQQPFQPPIQQQPTSFQQPNQQQPAPYQQSQLLQPGQQAEPAKSAATQPTPPQASATTNPSAPPVALFYNPAQFTASSNPFSQPPMRGRARGRGGYPRPKQ</sequence>
<keyword evidence="6" id="KW-0333">Golgi apparatus</keyword>
<feature type="compositionally biased region" description="Basic and acidic residues" evidence="7">
    <location>
        <begin position="1663"/>
        <end position="1685"/>
    </location>
</feature>
<feature type="compositionally biased region" description="Polar residues" evidence="7">
    <location>
        <begin position="1762"/>
        <end position="1777"/>
    </location>
</feature>
<feature type="domain" description="Sec16 central conserved" evidence="9">
    <location>
        <begin position="1026"/>
        <end position="1104"/>
    </location>
</feature>
<comment type="subcellular location">
    <subcellularLocation>
        <location evidence="1">Endoplasmic reticulum</location>
    </subcellularLocation>
    <subcellularLocation>
        <location evidence="6">Golgi apparatus membrane</location>
    </subcellularLocation>
</comment>
<feature type="compositionally biased region" description="Acidic residues" evidence="7">
    <location>
        <begin position="1493"/>
        <end position="1503"/>
    </location>
</feature>
<name>A0ABP0F3H2_CLALP</name>
<feature type="compositionally biased region" description="Polar residues" evidence="7">
    <location>
        <begin position="761"/>
        <end position="775"/>
    </location>
</feature>
<keyword evidence="11" id="KW-1185">Reference proteome</keyword>
<dbReference type="Proteomes" id="UP001642483">
    <property type="component" value="Unassembled WGS sequence"/>
</dbReference>